<evidence type="ECO:0000256" key="2">
    <source>
        <dbReference type="ARBA" id="ARBA00034247"/>
    </source>
</evidence>
<keyword evidence="3" id="KW-1133">Transmembrane helix</keyword>
<dbReference type="InterPro" id="IPR000160">
    <property type="entry name" value="GGDEF_dom"/>
</dbReference>
<dbReference type="RefSeq" id="WP_232137163.1">
    <property type="nucleotide sequence ID" value="NZ_CP089507.1"/>
</dbReference>
<evidence type="ECO:0000256" key="1">
    <source>
        <dbReference type="ARBA" id="ARBA00012528"/>
    </source>
</evidence>
<keyword evidence="3" id="KW-0812">Transmembrane</keyword>
<dbReference type="EC" id="2.7.7.65" evidence="1"/>
<feature type="transmembrane region" description="Helical" evidence="3">
    <location>
        <begin position="34"/>
        <end position="52"/>
    </location>
</feature>
<dbReference type="CDD" id="cd01949">
    <property type="entry name" value="GGDEF"/>
    <property type="match status" value="1"/>
</dbReference>
<gene>
    <name evidence="5" type="ORF">LTT95_13785</name>
</gene>
<dbReference type="PROSITE" id="PS50887">
    <property type="entry name" value="GGDEF"/>
    <property type="match status" value="1"/>
</dbReference>
<dbReference type="SMART" id="SM00267">
    <property type="entry name" value="GGDEF"/>
    <property type="match status" value="1"/>
</dbReference>
<feature type="transmembrane region" description="Helical" evidence="3">
    <location>
        <begin position="143"/>
        <end position="160"/>
    </location>
</feature>
<sequence>MPTTPASHDRSAQSARNLLIQEVVETRQRARLGGWFYGVAAALAFAVTGFSTGYRMSALLVIGTLLALAIVRVLIPVPAAPDEREARRYLRTLWGVVLATTIVWGSFSAWNQSALPEPAPLIALLFSGAFGMALAHTLCMRQLPSALAILGVMVPTLVVLWREVAIGVGAMWIVYMAYMLLVMRRSHREYRARLELEEDLRQQRDLFATQSRVDGLTLLPNRREFSESLEQAIVLAGDGRALSLLILDIDHFKRINDSFGHVAGDACLVEFSHRLRASFDGPGELCARLGGEEFGVLLPADCIVAHARAERFRETLAQSPLAFDGVQDVVTTSVGCSSFDASRHADAGALYREADAALYRAKMGGRNRTERTL</sequence>
<comment type="caution">
    <text evidence="5">The sequence shown here is derived from an EMBL/GenBank/DDBJ whole genome shotgun (WGS) entry which is preliminary data.</text>
</comment>
<dbReference type="Proteomes" id="UP001430360">
    <property type="component" value="Unassembled WGS sequence"/>
</dbReference>
<dbReference type="PANTHER" id="PTHR45138">
    <property type="entry name" value="REGULATORY COMPONENTS OF SENSORY TRANSDUCTION SYSTEM"/>
    <property type="match status" value="1"/>
</dbReference>
<feature type="transmembrane region" description="Helical" evidence="3">
    <location>
        <begin position="89"/>
        <end position="107"/>
    </location>
</feature>
<name>A0ABS8UGZ8_9GAMM</name>
<reference evidence="5" key="2">
    <citation type="journal article" date="2022" name="Syst. Appl. Microbiol.">
        <title>Physiological and genomic characterisation of Luteimonas fraxinea sp. nov., a bacterial species associated with trees tolerant to ash dieback.</title>
        <authorList>
            <person name="Ulrich K."/>
            <person name="Becker R."/>
            <person name="Behrendt U."/>
            <person name="Kube M."/>
            <person name="Schneck V."/>
            <person name="Ulrich A."/>
        </authorList>
    </citation>
    <scope>NUCLEOTIDE SEQUENCE</scope>
    <source>
        <strain evidence="5">A1P009</strain>
    </source>
</reference>
<proteinExistence type="predicted"/>
<evidence type="ECO:0000256" key="3">
    <source>
        <dbReference type="SAM" id="Phobius"/>
    </source>
</evidence>
<organism evidence="5 6">
    <name type="scientific">Luteimonas fraxinea</name>
    <dbReference type="NCBI Taxonomy" id="2901869"/>
    <lineage>
        <taxon>Bacteria</taxon>
        <taxon>Pseudomonadati</taxon>
        <taxon>Pseudomonadota</taxon>
        <taxon>Gammaproteobacteria</taxon>
        <taxon>Lysobacterales</taxon>
        <taxon>Lysobacteraceae</taxon>
        <taxon>Luteimonas</taxon>
    </lineage>
</organism>
<reference evidence="5" key="1">
    <citation type="submission" date="2021-12" db="EMBL/GenBank/DDBJ databases">
        <authorList>
            <person name="Ulrich A."/>
        </authorList>
    </citation>
    <scope>NUCLEOTIDE SEQUENCE</scope>
    <source>
        <strain evidence="5">A1P009</strain>
    </source>
</reference>
<dbReference type="InterPro" id="IPR050469">
    <property type="entry name" value="Diguanylate_Cyclase"/>
</dbReference>
<evidence type="ECO:0000313" key="5">
    <source>
        <dbReference type="EMBL" id="MCD9098011.1"/>
    </source>
</evidence>
<dbReference type="SUPFAM" id="SSF55073">
    <property type="entry name" value="Nucleotide cyclase"/>
    <property type="match status" value="1"/>
</dbReference>
<dbReference type="InterPro" id="IPR043128">
    <property type="entry name" value="Rev_trsase/Diguanyl_cyclase"/>
</dbReference>
<feature type="domain" description="GGDEF" evidence="4">
    <location>
        <begin position="240"/>
        <end position="373"/>
    </location>
</feature>
<dbReference type="PANTHER" id="PTHR45138:SF9">
    <property type="entry name" value="DIGUANYLATE CYCLASE DGCM-RELATED"/>
    <property type="match status" value="1"/>
</dbReference>
<keyword evidence="3" id="KW-0472">Membrane</keyword>
<evidence type="ECO:0000259" key="4">
    <source>
        <dbReference type="PROSITE" id="PS50887"/>
    </source>
</evidence>
<feature type="transmembrane region" description="Helical" evidence="3">
    <location>
        <begin position="119"/>
        <end position="136"/>
    </location>
</feature>
<keyword evidence="6" id="KW-1185">Reference proteome</keyword>
<dbReference type="EMBL" id="JAJQKU010000004">
    <property type="protein sequence ID" value="MCD9098011.1"/>
    <property type="molecule type" value="Genomic_DNA"/>
</dbReference>
<dbReference type="InterPro" id="IPR029787">
    <property type="entry name" value="Nucleotide_cyclase"/>
</dbReference>
<feature type="transmembrane region" description="Helical" evidence="3">
    <location>
        <begin position="58"/>
        <end position="77"/>
    </location>
</feature>
<feature type="transmembrane region" description="Helical" evidence="3">
    <location>
        <begin position="166"/>
        <end position="183"/>
    </location>
</feature>
<comment type="catalytic activity">
    <reaction evidence="2">
        <text>2 GTP = 3',3'-c-di-GMP + 2 diphosphate</text>
        <dbReference type="Rhea" id="RHEA:24898"/>
        <dbReference type="ChEBI" id="CHEBI:33019"/>
        <dbReference type="ChEBI" id="CHEBI:37565"/>
        <dbReference type="ChEBI" id="CHEBI:58805"/>
        <dbReference type="EC" id="2.7.7.65"/>
    </reaction>
</comment>
<accession>A0ABS8UGZ8</accession>
<dbReference type="Gene3D" id="3.30.70.270">
    <property type="match status" value="1"/>
</dbReference>
<dbReference type="Pfam" id="PF00990">
    <property type="entry name" value="GGDEF"/>
    <property type="match status" value="1"/>
</dbReference>
<protein>
    <recommendedName>
        <fullName evidence="1">diguanylate cyclase</fullName>
        <ecNumber evidence="1">2.7.7.65</ecNumber>
    </recommendedName>
</protein>
<evidence type="ECO:0000313" key="6">
    <source>
        <dbReference type="Proteomes" id="UP001430360"/>
    </source>
</evidence>
<dbReference type="NCBIfam" id="TIGR00254">
    <property type="entry name" value="GGDEF"/>
    <property type="match status" value="1"/>
</dbReference>